<dbReference type="AlphaFoldDB" id="A0A135HR12"/>
<reference evidence="7 8" key="1">
    <citation type="submission" date="2015-11" db="EMBL/GenBank/DDBJ databases">
        <title>Draft genome sequence of Paramesorhizobium deserti A-3-E, a strain highly resistant to diverse beta-lactam antibiotics.</title>
        <authorList>
            <person name="Lv R."/>
            <person name="Yang X."/>
            <person name="Fang N."/>
            <person name="Guo J."/>
            <person name="Luo X."/>
            <person name="Peng F."/>
            <person name="Yang R."/>
            <person name="Cui Y."/>
            <person name="Fang C."/>
            <person name="Song Y."/>
        </authorList>
    </citation>
    <scope>NUCLEOTIDE SEQUENCE [LARGE SCALE GENOMIC DNA]</scope>
    <source>
        <strain evidence="7 8">A-3-E</strain>
    </source>
</reference>
<comment type="similarity">
    <text evidence="2">Belongs to the transposase mutator family.</text>
</comment>
<keyword evidence="3" id="KW-0815">Transposition</keyword>
<evidence type="ECO:0000256" key="5">
    <source>
        <dbReference type="ARBA" id="ARBA00023172"/>
    </source>
</evidence>
<feature type="region of interest" description="Disordered" evidence="6">
    <location>
        <begin position="59"/>
        <end position="80"/>
    </location>
</feature>
<dbReference type="GO" id="GO:0006313">
    <property type="term" value="P:DNA transposition"/>
    <property type="evidence" value="ECO:0007669"/>
    <property type="project" value="InterPro"/>
</dbReference>
<comment type="function">
    <text evidence="1">Required for the transposition of the insertion element.</text>
</comment>
<evidence type="ECO:0000256" key="2">
    <source>
        <dbReference type="ARBA" id="ARBA00010961"/>
    </source>
</evidence>
<evidence type="ECO:0008006" key="9">
    <source>
        <dbReference type="Google" id="ProtNLM"/>
    </source>
</evidence>
<dbReference type="GO" id="GO:0003677">
    <property type="term" value="F:DNA binding"/>
    <property type="evidence" value="ECO:0007669"/>
    <property type="project" value="UniProtKB-KW"/>
</dbReference>
<comment type="caution">
    <text evidence="7">The sequence shown here is derived from an EMBL/GenBank/DDBJ whole genome shotgun (WGS) entry which is preliminary data.</text>
</comment>
<feature type="compositionally biased region" description="Polar residues" evidence="6">
    <location>
        <begin position="63"/>
        <end position="73"/>
    </location>
</feature>
<accession>A0A135HR12</accession>
<dbReference type="STRING" id="1494590.ATN84_16660"/>
<sequence length="97" mass="10782">MIIEAPRRQKLGKAADLIESHIDETLTFYAFPDSDWLKIRTNNPLVRIMKEIRRRTRVAAPTTEITKNSQSTAKPAPKPQSIISLTAMSSLAMSASG</sequence>
<evidence type="ECO:0000256" key="6">
    <source>
        <dbReference type="SAM" id="MobiDB-lite"/>
    </source>
</evidence>
<keyword evidence="4" id="KW-0238">DNA-binding</keyword>
<evidence type="ECO:0000256" key="1">
    <source>
        <dbReference type="ARBA" id="ARBA00002190"/>
    </source>
</evidence>
<evidence type="ECO:0000256" key="4">
    <source>
        <dbReference type="ARBA" id="ARBA00023125"/>
    </source>
</evidence>
<dbReference type="Pfam" id="PF00872">
    <property type="entry name" value="Transposase_mut"/>
    <property type="match status" value="1"/>
</dbReference>
<proteinExistence type="inferred from homology"/>
<dbReference type="EMBL" id="LNTU01000037">
    <property type="protein sequence ID" value="KXF75622.1"/>
    <property type="molecule type" value="Genomic_DNA"/>
</dbReference>
<evidence type="ECO:0000256" key="3">
    <source>
        <dbReference type="ARBA" id="ARBA00022578"/>
    </source>
</evidence>
<evidence type="ECO:0000313" key="8">
    <source>
        <dbReference type="Proteomes" id="UP000070107"/>
    </source>
</evidence>
<dbReference type="Proteomes" id="UP000070107">
    <property type="component" value="Unassembled WGS sequence"/>
</dbReference>
<dbReference type="GO" id="GO:0004803">
    <property type="term" value="F:transposase activity"/>
    <property type="evidence" value="ECO:0007669"/>
    <property type="project" value="InterPro"/>
</dbReference>
<keyword evidence="8" id="KW-1185">Reference proteome</keyword>
<keyword evidence="5" id="KW-0233">DNA recombination</keyword>
<protein>
    <recommendedName>
        <fullName evidence="9">Mutator family transposase</fullName>
    </recommendedName>
</protein>
<evidence type="ECO:0000313" key="7">
    <source>
        <dbReference type="EMBL" id="KXF75622.1"/>
    </source>
</evidence>
<gene>
    <name evidence="7" type="ORF">ATN84_16660</name>
</gene>
<organism evidence="7 8">
    <name type="scientific">Paramesorhizobium deserti</name>
    <dbReference type="NCBI Taxonomy" id="1494590"/>
    <lineage>
        <taxon>Bacteria</taxon>
        <taxon>Pseudomonadati</taxon>
        <taxon>Pseudomonadota</taxon>
        <taxon>Alphaproteobacteria</taxon>
        <taxon>Hyphomicrobiales</taxon>
        <taxon>Phyllobacteriaceae</taxon>
        <taxon>Paramesorhizobium</taxon>
    </lineage>
</organism>
<name>A0A135HR12_9HYPH</name>
<dbReference type="InterPro" id="IPR001207">
    <property type="entry name" value="Transposase_mutator"/>
</dbReference>